<sequence>MPDQTPDAAAVLAELRPSPPRRVVGVTILGVLGAALVYLALAYPPDGAGWLVFLLGFGAASLWLSVRMWQSTAQGLVLTREALRDHAGRELARVDQIRAVNRGVFAFKPAGGFTLSLRQGGPRGWAPGLWWRLGRSVGVGGVTHRHEARYMAEVLDALIKARG</sequence>
<reference evidence="2 3" key="1">
    <citation type="submission" date="2018-08" db="EMBL/GenBank/DDBJ databases">
        <title>Flavobacterium tibetense sp. nov., isolated from a wetland YonghuCo on Tibetan Plateau.</title>
        <authorList>
            <person name="Phurbu D."/>
            <person name="Lu H."/>
            <person name="Xing P."/>
        </authorList>
    </citation>
    <scope>NUCLEOTIDE SEQUENCE [LARGE SCALE GENOMIC DNA]</scope>
    <source>
        <strain evidence="2 3">DJC</strain>
    </source>
</reference>
<organism evidence="2 3">
    <name type="scientific">Pseudotabrizicola alkalilacus</name>
    <dbReference type="NCBI Taxonomy" id="2305252"/>
    <lineage>
        <taxon>Bacteria</taxon>
        <taxon>Pseudomonadati</taxon>
        <taxon>Pseudomonadota</taxon>
        <taxon>Alphaproteobacteria</taxon>
        <taxon>Rhodobacterales</taxon>
        <taxon>Paracoccaceae</taxon>
        <taxon>Pseudotabrizicola</taxon>
    </lineage>
</organism>
<gene>
    <name evidence="2" type="ORF">D1012_13010</name>
</gene>
<dbReference type="RefSeq" id="WP_118153326.1">
    <property type="nucleotide sequence ID" value="NZ_QWEY01000007.1"/>
</dbReference>
<dbReference type="EMBL" id="QWEY01000007">
    <property type="protein sequence ID" value="RGP36590.1"/>
    <property type="molecule type" value="Genomic_DNA"/>
</dbReference>
<keyword evidence="1" id="KW-1133">Transmembrane helix</keyword>
<dbReference type="AlphaFoldDB" id="A0A411Z0L2"/>
<evidence type="ECO:0000313" key="3">
    <source>
        <dbReference type="Proteomes" id="UP000284547"/>
    </source>
</evidence>
<comment type="caution">
    <text evidence="2">The sequence shown here is derived from an EMBL/GenBank/DDBJ whole genome shotgun (WGS) entry which is preliminary data.</text>
</comment>
<keyword evidence="3" id="KW-1185">Reference proteome</keyword>
<dbReference type="Proteomes" id="UP000284547">
    <property type="component" value="Unassembled WGS sequence"/>
</dbReference>
<keyword evidence="1" id="KW-0812">Transmembrane</keyword>
<accession>A0A411Z0L2</accession>
<evidence type="ECO:0000256" key="1">
    <source>
        <dbReference type="SAM" id="Phobius"/>
    </source>
</evidence>
<evidence type="ECO:0000313" key="2">
    <source>
        <dbReference type="EMBL" id="RGP36590.1"/>
    </source>
</evidence>
<proteinExistence type="predicted"/>
<name>A0A411Z0L2_9RHOB</name>
<feature type="transmembrane region" description="Helical" evidence="1">
    <location>
        <begin position="47"/>
        <end position="66"/>
    </location>
</feature>
<protein>
    <submittedName>
        <fullName evidence="2">Uncharacterized protein</fullName>
    </submittedName>
</protein>
<feature type="transmembrane region" description="Helical" evidence="1">
    <location>
        <begin position="23"/>
        <end position="41"/>
    </location>
</feature>
<dbReference type="OrthoDB" id="7862519at2"/>
<keyword evidence="1" id="KW-0472">Membrane</keyword>